<dbReference type="Proteomes" id="UP000228497">
    <property type="component" value="Unassembled WGS sequence"/>
</dbReference>
<accession>A0A2M7FEB0</accession>
<gene>
    <name evidence="1" type="ORF">COW49_00765</name>
</gene>
<reference evidence="2" key="1">
    <citation type="submission" date="2017-09" db="EMBL/GenBank/DDBJ databases">
        <title>Depth-based differentiation of microbial function through sediment-hosted aquifers and enrichment of novel symbionts in the deep terrestrial subsurface.</title>
        <authorList>
            <person name="Probst A.J."/>
            <person name="Ladd B."/>
            <person name="Jarett J.K."/>
            <person name="Geller-Mcgrath D.E."/>
            <person name="Sieber C.M.K."/>
            <person name="Emerson J.B."/>
            <person name="Anantharaman K."/>
            <person name="Thomas B.C."/>
            <person name="Malmstrom R."/>
            <person name="Stieglmeier M."/>
            <person name="Klingl A."/>
            <person name="Woyke T."/>
            <person name="Ryan C.M."/>
            <person name="Banfield J.F."/>
        </authorList>
    </citation>
    <scope>NUCLEOTIDE SEQUENCE [LARGE SCALE GENOMIC DNA]</scope>
</reference>
<evidence type="ECO:0000313" key="1">
    <source>
        <dbReference type="EMBL" id="PIV87228.1"/>
    </source>
</evidence>
<dbReference type="AlphaFoldDB" id="A0A2M7FEB0"/>
<comment type="caution">
    <text evidence="1">The sequence shown here is derived from an EMBL/GenBank/DDBJ whole genome shotgun (WGS) entry which is preliminary data.</text>
</comment>
<protein>
    <submittedName>
        <fullName evidence="1">Uncharacterized protein</fullName>
    </submittedName>
</protein>
<sequence length="71" mass="7792">MTVTLQDKNANYHVLHGVSLDGRPEGMDIFYSVRRDGVTLIDVHESQIVEALIVLNCDLAAVTITGGNEHE</sequence>
<proteinExistence type="predicted"/>
<dbReference type="EMBL" id="PFFD01000033">
    <property type="protein sequence ID" value="PIV87228.1"/>
    <property type="molecule type" value="Genomic_DNA"/>
</dbReference>
<name>A0A2M7FEB0_9BACT</name>
<organism evidence="1 2">
    <name type="scientific">Candidatus Kaiserbacteria bacterium CG17_big_fil_post_rev_8_21_14_2_50_51_7</name>
    <dbReference type="NCBI Taxonomy" id="1974613"/>
    <lineage>
        <taxon>Bacteria</taxon>
        <taxon>Candidatus Kaiseribacteriota</taxon>
    </lineage>
</organism>
<evidence type="ECO:0000313" key="2">
    <source>
        <dbReference type="Proteomes" id="UP000228497"/>
    </source>
</evidence>